<protein>
    <submittedName>
        <fullName evidence="1">Uncharacterized protein</fullName>
    </submittedName>
</protein>
<comment type="caution">
    <text evidence="1">The sequence shown here is derived from an EMBL/GenBank/DDBJ whole genome shotgun (WGS) entry which is preliminary data.</text>
</comment>
<accession>A0A9J6AZ67</accession>
<dbReference type="PANTHER" id="PTHR34630">
    <property type="entry name" value="OS11G0677101 PROTEIN"/>
    <property type="match status" value="1"/>
</dbReference>
<name>A0A9J6AZ67_SOLCO</name>
<dbReference type="EMBL" id="JACXVP010000001">
    <property type="protein sequence ID" value="KAG5629768.1"/>
    <property type="molecule type" value="Genomic_DNA"/>
</dbReference>
<dbReference type="SUPFAM" id="SSF52058">
    <property type="entry name" value="L domain-like"/>
    <property type="match status" value="1"/>
</dbReference>
<dbReference type="OrthoDB" id="1305892at2759"/>
<organism evidence="1 2">
    <name type="scientific">Solanum commersonii</name>
    <name type="common">Commerson's wild potato</name>
    <name type="synonym">Commerson's nightshade</name>
    <dbReference type="NCBI Taxonomy" id="4109"/>
    <lineage>
        <taxon>Eukaryota</taxon>
        <taxon>Viridiplantae</taxon>
        <taxon>Streptophyta</taxon>
        <taxon>Embryophyta</taxon>
        <taxon>Tracheophyta</taxon>
        <taxon>Spermatophyta</taxon>
        <taxon>Magnoliopsida</taxon>
        <taxon>eudicotyledons</taxon>
        <taxon>Gunneridae</taxon>
        <taxon>Pentapetalae</taxon>
        <taxon>asterids</taxon>
        <taxon>lamiids</taxon>
        <taxon>Solanales</taxon>
        <taxon>Solanaceae</taxon>
        <taxon>Solanoideae</taxon>
        <taxon>Solaneae</taxon>
        <taxon>Solanum</taxon>
    </lineage>
</organism>
<dbReference type="Proteomes" id="UP000824120">
    <property type="component" value="Chromosome 1"/>
</dbReference>
<evidence type="ECO:0000313" key="1">
    <source>
        <dbReference type="EMBL" id="KAG5629768.1"/>
    </source>
</evidence>
<dbReference type="PANTHER" id="PTHR34630:SF113">
    <property type="entry name" value="DISEASE RESISTANCE PROTEIN I2C-5"/>
    <property type="match status" value="1"/>
</dbReference>
<dbReference type="Gene3D" id="3.80.10.10">
    <property type="entry name" value="Ribonuclease Inhibitor"/>
    <property type="match status" value="2"/>
</dbReference>
<dbReference type="AlphaFoldDB" id="A0A9J6AZ67"/>
<gene>
    <name evidence="1" type="ORF">H5410_001485</name>
</gene>
<keyword evidence="2" id="KW-1185">Reference proteome</keyword>
<sequence>MCDDVQLFRSQLEGMKQIVELYISDCNSLTSFPFGIFPTTLETITISNCKKLKLDPPVGEMFLEYLSLFIDDISPELLPTAHKLSKTLRMMKFPSNYVHYSTLSDTSELAESEGSKVLDLRNCLEIESFPRGGLPFNLQQLEIHGCKKLRLPYLTELSIYHDGSDEDIKHWELCSSIQSLDVRNMKTLSNQLLKILTSLQHLCIEGNLPQIQSMLEQGQFSYLTSLQSLQISNTRIG</sequence>
<proteinExistence type="predicted"/>
<reference evidence="1 2" key="1">
    <citation type="submission" date="2020-09" db="EMBL/GenBank/DDBJ databases">
        <title>De no assembly of potato wild relative species, Solanum commersonii.</title>
        <authorList>
            <person name="Cho K."/>
        </authorList>
    </citation>
    <scope>NUCLEOTIDE SEQUENCE [LARGE SCALE GENOMIC DNA]</scope>
    <source>
        <strain evidence="1">LZ3.2</strain>
        <tissue evidence="1">Leaf</tissue>
    </source>
</reference>
<evidence type="ECO:0000313" key="2">
    <source>
        <dbReference type="Proteomes" id="UP000824120"/>
    </source>
</evidence>
<dbReference type="InterPro" id="IPR032675">
    <property type="entry name" value="LRR_dom_sf"/>
</dbReference>